<dbReference type="Proteomes" id="UP000249605">
    <property type="component" value="Plasmid unnamed3"/>
</dbReference>
<feature type="transmembrane region" description="Helical" evidence="2">
    <location>
        <begin position="52"/>
        <end position="71"/>
    </location>
</feature>
<feature type="compositionally biased region" description="Polar residues" evidence="1">
    <location>
        <begin position="1"/>
        <end position="20"/>
    </location>
</feature>
<geneLocation type="plasmid" evidence="3 4">
    <name>unnamed3</name>
</geneLocation>
<keyword evidence="2" id="KW-0812">Transmembrane</keyword>
<reference evidence="3 4" key="1">
    <citation type="submission" date="2018-06" db="EMBL/GenBank/DDBJ databases">
        <title>Complete genome sequencing of Azospirillum sp. M2T2B2.</title>
        <authorList>
            <person name="Heo J."/>
            <person name="Kim S.-J."/>
            <person name="Kwon S.-W."/>
            <person name="Anandham R."/>
        </authorList>
    </citation>
    <scope>NUCLEOTIDE SEQUENCE [LARGE SCALE GENOMIC DNA]</scope>
    <source>
        <strain evidence="3 4">M2T2B2</strain>
        <plasmid evidence="3 4">unnamed3</plasmid>
    </source>
</reference>
<evidence type="ECO:0000313" key="3">
    <source>
        <dbReference type="EMBL" id="AWU97416.1"/>
    </source>
</evidence>
<keyword evidence="2" id="KW-0472">Membrane</keyword>
<sequence>MNMHSSSGKPQGPDSPQESAPSRSQPRPPRSRSPGSRSPGSRSLGGRLLRPVWTLAAVVYFLLDALAYWVVRPVLRRIAQVPVFARLSRWAGAWIAGLGPYPSLALVLVPLALLEPAKLVGAWLLATGQPLAGAAVIAGTELVKIVLVERLFHITKPKLLTIGWFARGYGWVIAWLDWLKETAPYRAARRLLRWLRRVARRIVLMVRRAVRR</sequence>
<dbReference type="EMBL" id="CP029833">
    <property type="protein sequence ID" value="AWU97416.1"/>
    <property type="molecule type" value="Genomic_DNA"/>
</dbReference>
<gene>
    <name evidence="3" type="ORF">DM194_24450</name>
</gene>
<accession>A0A2U9SFE9</accession>
<dbReference type="OrthoDB" id="7356231at2"/>
<evidence type="ECO:0000313" key="4">
    <source>
        <dbReference type="Proteomes" id="UP000249605"/>
    </source>
</evidence>
<evidence type="ECO:0000256" key="2">
    <source>
        <dbReference type="SAM" id="Phobius"/>
    </source>
</evidence>
<evidence type="ECO:0000256" key="1">
    <source>
        <dbReference type="SAM" id="MobiDB-lite"/>
    </source>
</evidence>
<feature type="region of interest" description="Disordered" evidence="1">
    <location>
        <begin position="1"/>
        <end position="43"/>
    </location>
</feature>
<feature type="compositionally biased region" description="Low complexity" evidence="1">
    <location>
        <begin position="32"/>
        <end position="43"/>
    </location>
</feature>
<keyword evidence="4" id="KW-1185">Reference proteome</keyword>
<feature type="transmembrane region" description="Helical" evidence="2">
    <location>
        <begin position="92"/>
        <end position="114"/>
    </location>
</feature>
<dbReference type="AlphaFoldDB" id="A0A2U9SFE9"/>
<name>A0A2U9SFE9_9PROT</name>
<organism evidence="3 4">
    <name type="scientific">Azospirillum ramasamyi</name>
    <dbReference type="NCBI Taxonomy" id="682998"/>
    <lineage>
        <taxon>Bacteria</taxon>
        <taxon>Pseudomonadati</taxon>
        <taxon>Pseudomonadota</taxon>
        <taxon>Alphaproteobacteria</taxon>
        <taxon>Rhodospirillales</taxon>
        <taxon>Azospirillaceae</taxon>
        <taxon>Azospirillum</taxon>
    </lineage>
</organism>
<keyword evidence="2" id="KW-1133">Transmembrane helix</keyword>
<proteinExistence type="predicted"/>
<keyword evidence="3" id="KW-0614">Plasmid</keyword>
<feature type="transmembrane region" description="Helical" evidence="2">
    <location>
        <begin position="120"/>
        <end position="147"/>
    </location>
</feature>
<protein>
    <submittedName>
        <fullName evidence="3">Uncharacterized protein</fullName>
    </submittedName>
</protein>
<dbReference type="KEGG" id="azm:DM194_24450"/>